<feature type="chain" id="PRO_5038425268" description="D-alanyl-D-alanine carboxypeptidase" evidence="1">
    <location>
        <begin position="21"/>
        <end position="377"/>
    </location>
</feature>
<evidence type="ECO:0000313" key="2">
    <source>
        <dbReference type="EMBL" id="KRK76460.1"/>
    </source>
</evidence>
<evidence type="ECO:0000256" key="1">
    <source>
        <dbReference type="SAM" id="SignalP"/>
    </source>
</evidence>
<protein>
    <recommendedName>
        <fullName evidence="4">D-alanyl-D-alanine carboxypeptidase</fullName>
    </recommendedName>
</protein>
<organism evidence="2 3">
    <name type="scientific">Levilactobacillus namurensis DSM 19117</name>
    <dbReference type="NCBI Taxonomy" id="1423773"/>
    <lineage>
        <taxon>Bacteria</taxon>
        <taxon>Bacillati</taxon>
        <taxon>Bacillota</taxon>
        <taxon>Bacilli</taxon>
        <taxon>Lactobacillales</taxon>
        <taxon>Lactobacillaceae</taxon>
        <taxon>Levilactobacillus</taxon>
    </lineage>
</organism>
<proteinExistence type="predicted"/>
<comment type="caution">
    <text evidence="2">The sequence shown here is derived from an EMBL/GenBank/DDBJ whole genome shotgun (WGS) entry which is preliminary data.</text>
</comment>
<keyword evidence="3" id="KW-1185">Reference proteome</keyword>
<dbReference type="EMBL" id="AZDT01000019">
    <property type="protein sequence ID" value="KRK76460.1"/>
    <property type="molecule type" value="Genomic_DNA"/>
</dbReference>
<name>A0A0R1JZU1_9LACO</name>
<gene>
    <name evidence="2" type="ORF">FD30_GL001397</name>
</gene>
<dbReference type="Proteomes" id="UP000051162">
    <property type="component" value="Unassembled WGS sequence"/>
</dbReference>
<feature type="signal peptide" evidence="1">
    <location>
        <begin position="1"/>
        <end position="20"/>
    </location>
</feature>
<dbReference type="OrthoDB" id="2316095at2"/>
<dbReference type="PATRIC" id="fig|1423773.3.peg.1432"/>
<dbReference type="AlphaFoldDB" id="A0A0R1JZU1"/>
<evidence type="ECO:0008006" key="4">
    <source>
        <dbReference type="Google" id="ProtNLM"/>
    </source>
</evidence>
<evidence type="ECO:0000313" key="3">
    <source>
        <dbReference type="Proteomes" id="UP000051162"/>
    </source>
</evidence>
<dbReference type="GeneID" id="84782274"/>
<keyword evidence="1" id="KW-0732">Signal</keyword>
<sequence length="377" mass="43199">MQKTITLVLAGLGLGLGGLAVTTVPGHAIQTKTSFKNIVYNDSHAYYKYRDVAYHAKHPKQNAYIWNDTHTKKLYNLKHYRNYTWFLTATGSYKGSHKWIQVTNTPGTKTGWIYRPQLVNGFNPKGYQIVRRRFKQPEYAGDYFHVKSATKNAYLWNWTHTKKLLNLKTVTNQSLYRSNSVQVRHNGKTQWYYYVRAQKNGKSVFGYAASSALVTGKTPNHLGRNLLFPDDFVTTKDYLQYLNHSKYQKLARSIIKLFPNTPVDLGLSRIAAFNYATNDTWDEDAPEKVSTKGYTHIVSFDSVATYLMKHPNQTNAQKLKAIKRLLAQQGYPQSKRNRLGNYQLGIYVINNLMGGRTDEDGSVHKGNWYGLVIAKTD</sequence>
<reference evidence="2 3" key="1">
    <citation type="journal article" date="2015" name="Genome Announc.">
        <title>Expanding the biotechnology potential of lactobacilli through comparative genomics of 213 strains and associated genera.</title>
        <authorList>
            <person name="Sun Z."/>
            <person name="Harris H.M."/>
            <person name="McCann A."/>
            <person name="Guo C."/>
            <person name="Argimon S."/>
            <person name="Zhang W."/>
            <person name="Yang X."/>
            <person name="Jeffery I.B."/>
            <person name="Cooney J.C."/>
            <person name="Kagawa T.F."/>
            <person name="Liu W."/>
            <person name="Song Y."/>
            <person name="Salvetti E."/>
            <person name="Wrobel A."/>
            <person name="Rasinkangas P."/>
            <person name="Parkhill J."/>
            <person name="Rea M.C."/>
            <person name="O'Sullivan O."/>
            <person name="Ritari J."/>
            <person name="Douillard F.P."/>
            <person name="Paul Ross R."/>
            <person name="Yang R."/>
            <person name="Briner A.E."/>
            <person name="Felis G.E."/>
            <person name="de Vos W.M."/>
            <person name="Barrangou R."/>
            <person name="Klaenhammer T.R."/>
            <person name="Caufield P.W."/>
            <person name="Cui Y."/>
            <person name="Zhang H."/>
            <person name="O'Toole P.W."/>
        </authorList>
    </citation>
    <scope>NUCLEOTIDE SEQUENCE [LARGE SCALE GENOMIC DNA]</scope>
    <source>
        <strain evidence="2 3">DSM 19117</strain>
    </source>
</reference>
<dbReference type="RefSeq" id="WP_056943975.1">
    <property type="nucleotide sequence ID" value="NZ_AZDT01000019.1"/>
</dbReference>
<accession>A0A0R1JZU1</accession>